<dbReference type="SMART" id="SM00471">
    <property type="entry name" value="HDc"/>
    <property type="match status" value="1"/>
</dbReference>
<dbReference type="InterPro" id="IPR006675">
    <property type="entry name" value="HDIG_dom"/>
</dbReference>
<proteinExistence type="predicted"/>
<protein>
    <submittedName>
        <fullName evidence="2">3'3'-cGAMP-specific phosphodiesterase 3</fullName>
        <ecNumber evidence="2">3.1.4.-</ecNumber>
    </submittedName>
</protein>
<evidence type="ECO:0000259" key="1">
    <source>
        <dbReference type="PROSITE" id="PS51832"/>
    </source>
</evidence>
<dbReference type="PANTHER" id="PTHR43155">
    <property type="entry name" value="CYCLIC DI-GMP PHOSPHODIESTERASE PA4108-RELATED"/>
    <property type="match status" value="1"/>
</dbReference>
<dbReference type="InterPro" id="IPR037522">
    <property type="entry name" value="HD_GYP_dom"/>
</dbReference>
<geneLocation type="plasmid" evidence="2">
    <name>1</name>
</geneLocation>
<dbReference type="NCBIfam" id="TIGR00277">
    <property type="entry name" value="HDIG"/>
    <property type="match status" value="1"/>
</dbReference>
<sequence>MIAPIAECYIVGSGEEWSDFENLRGIIADFDITRDEFKQCLGVMSQRFGFKQTPLIYLTRKNSDQMLVEASSFGATACLPGHLETKNIVTAIFSLICPNKTLTELMVERRLLKAGILFNSVIYAGKFDRLPVENINAEVDPILHVIREAGIKKWLDLLHIHDDMTVRHCLHVSGLVANFALYLGFAREDMKSLVRAALLHDVGKSKISKDVLNKPGRLKSHELQEIRSHPVVGHELLLSSAVSDATSLDVTRHHHEMLDGTGYPDGLRGDEISDAVRIVTICDIYAALTETRPYRKAMDQTKALQILLEMTPLKLESALVRAFELSLENVHPH</sequence>
<dbReference type="SUPFAM" id="SSF109604">
    <property type="entry name" value="HD-domain/PDEase-like"/>
    <property type="match status" value="1"/>
</dbReference>
<dbReference type="GO" id="GO:0008081">
    <property type="term" value="F:phosphoric diester hydrolase activity"/>
    <property type="evidence" value="ECO:0007669"/>
    <property type="project" value="UniProtKB-ARBA"/>
</dbReference>
<dbReference type="Gene3D" id="1.10.3210.10">
    <property type="entry name" value="Hypothetical protein af1432"/>
    <property type="match status" value="1"/>
</dbReference>
<dbReference type="PROSITE" id="PS51832">
    <property type="entry name" value="HD_GYP"/>
    <property type="match status" value="1"/>
</dbReference>
<dbReference type="InterPro" id="IPR003607">
    <property type="entry name" value="HD/PDEase_dom"/>
</dbReference>
<keyword evidence="2" id="KW-0378">Hydrolase</keyword>
<dbReference type="EC" id="3.1.4.-" evidence="2"/>
<gene>
    <name evidence="2" type="ORF">MBLL_00795</name>
</gene>
<name>A0A679JRM6_9HYPH</name>
<dbReference type="AlphaFoldDB" id="A0A679JRM6"/>
<reference evidence="2" key="1">
    <citation type="submission" date="2019-12" db="EMBL/GenBank/DDBJ databases">
        <authorList>
            <person name="Cremers G."/>
        </authorList>
    </citation>
    <scope>NUCLEOTIDE SEQUENCE</scope>
    <source>
        <strain evidence="2">Mbul2</strain>
        <plasmid evidence="2">1</plasmid>
    </source>
</reference>
<feature type="domain" description="HD-GYP" evidence="1">
    <location>
        <begin position="143"/>
        <end position="333"/>
    </location>
</feature>
<dbReference type="PANTHER" id="PTHR43155:SF2">
    <property type="entry name" value="CYCLIC DI-GMP PHOSPHODIESTERASE PA4108"/>
    <property type="match status" value="1"/>
</dbReference>
<evidence type="ECO:0000313" key="2">
    <source>
        <dbReference type="EMBL" id="CAA2137721.1"/>
    </source>
</evidence>
<organism evidence="2">
    <name type="scientific">Methylobacterium bullatum</name>
    <dbReference type="NCBI Taxonomy" id="570505"/>
    <lineage>
        <taxon>Bacteria</taxon>
        <taxon>Pseudomonadati</taxon>
        <taxon>Pseudomonadota</taxon>
        <taxon>Alphaproteobacteria</taxon>
        <taxon>Hyphomicrobiales</taxon>
        <taxon>Methylobacteriaceae</taxon>
        <taxon>Methylobacterium</taxon>
    </lineage>
</organism>
<dbReference type="Pfam" id="PF13487">
    <property type="entry name" value="HD_5"/>
    <property type="match status" value="1"/>
</dbReference>
<accession>A0A679JRM6</accession>
<keyword evidence="2" id="KW-0614">Plasmid</keyword>
<dbReference type="CDD" id="cd00077">
    <property type="entry name" value="HDc"/>
    <property type="match status" value="1"/>
</dbReference>
<dbReference type="EMBL" id="LR743510">
    <property type="protein sequence ID" value="CAA2137721.1"/>
    <property type="molecule type" value="Genomic_DNA"/>
</dbReference>